<evidence type="ECO:0000256" key="1">
    <source>
        <dbReference type="ARBA" id="ARBA00001974"/>
    </source>
</evidence>
<reference evidence="6 7" key="1">
    <citation type="journal article" date="2018" name="Mol. Biol. Evol.">
        <title>Broad Genomic Sampling Reveals a Smut Pathogenic Ancestry of the Fungal Clade Ustilaginomycotina.</title>
        <authorList>
            <person name="Kijpornyongpan T."/>
            <person name="Mondo S.J."/>
            <person name="Barry K."/>
            <person name="Sandor L."/>
            <person name="Lee J."/>
            <person name="Lipzen A."/>
            <person name="Pangilinan J."/>
            <person name="LaButti K."/>
            <person name="Hainaut M."/>
            <person name="Henrissat B."/>
            <person name="Grigoriev I.V."/>
            <person name="Spatafora J.W."/>
            <person name="Aime M.C."/>
        </authorList>
    </citation>
    <scope>NUCLEOTIDE SEQUENCE [LARGE SCALE GENOMIC DNA]</scope>
    <source>
        <strain evidence="6 7">MCA 4198</strain>
    </source>
</reference>
<dbReference type="Pfam" id="PF01494">
    <property type="entry name" value="FAD_binding_3"/>
    <property type="match status" value="2"/>
</dbReference>
<dbReference type="RefSeq" id="XP_025378474.1">
    <property type="nucleotide sequence ID" value="XM_025524770.1"/>
</dbReference>
<keyword evidence="3" id="KW-0274">FAD</keyword>
<dbReference type="Proteomes" id="UP000245768">
    <property type="component" value="Unassembled WGS sequence"/>
</dbReference>
<gene>
    <name evidence="6" type="ORF">FA10DRAFT_299904</name>
</gene>
<dbReference type="GO" id="GO:0071949">
    <property type="term" value="F:FAD binding"/>
    <property type="evidence" value="ECO:0007669"/>
    <property type="project" value="InterPro"/>
</dbReference>
<dbReference type="GO" id="GO:0016709">
    <property type="term" value="F:oxidoreductase activity, acting on paired donors, with incorporation or reduction of molecular oxygen, NAD(P)H as one donor, and incorporation of one atom of oxygen"/>
    <property type="evidence" value="ECO:0007669"/>
    <property type="project" value="UniProtKB-ARBA"/>
</dbReference>
<dbReference type="InterPro" id="IPR050641">
    <property type="entry name" value="RIFMO-like"/>
</dbReference>
<keyword evidence="7" id="KW-1185">Reference proteome</keyword>
<dbReference type="AlphaFoldDB" id="A0A316YQI4"/>
<evidence type="ECO:0000256" key="2">
    <source>
        <dbReference type="ARBA" id="ARBA00022630"/>
    </source>
</evidence>
<accession>A0A316YQI4</accession>
<organism evidence="6 7">
    <name type="scientific">Acaromyces ingoldii</name>
    <dbReference type="NCBI Taxonomy" id="215250"/>
    <lineage>
        <taxon>Eukaryota</taxon>
        <taxon>Fungi</taxon>
        <taxon>Dikarya</taxon>
        <taxon>Basidiomycota</taxon>
        <taxon>Ustilaginomycotina</taxon>
        <taxon>Exobasidiomycetes</taxon>
        <taxon>Exobasidiales</taxon>
        <taxon>Cryptobasidiaceae</taxon>
        <taxon>Acaromyces</taxon>
    </lineage>
</organism>
<dbReference type="GeneID" id="37046686"/>
<feature type="domain" description="FAD-binding" evidence="5">
    <location>
        <begin position="9"/>
        <end position="288"/>
    </location>
</feature>
<dbReference type="STRING" id="215250.A0A316YQI4"/>
<evidence type="ECO:0000256" key="3">
    <source>
        <dbReference type="ARBA" id="ARBA00022827"/>
    </source>
</evidence>
<dbReference type="SUPFAM" id="SSF51905">
    <property type="entry name" value="FAD/NAD(P)-binding domain"/>
    <property type="match status" value="1"/>
</dbReference>
<evidence type="ECO:0000313" key="7">
    <source>
        <dbReference type="Proteomes" id="UP000245768"/>
    </source>
</evidence>
<dbReference type="InterPro" id="IPR002938">
    <property type="entry name" value="FAD-bd"/>
</dbReference>
<dbReference type="EMBL" id="KZ819635">
    <property type="protein sequence ID" value="PWN91276.1"/>
    <property type="molecule type" value="Genomic_DNA"/>
</dbReference>
<protein>
    <submittedName>
        <fullName evidence="6">FAD/NAD(P)-binding domain-containing protein</fullName>
    </submittedName>
</protein>
<dbReference type="OrthoDB" id="10016252at2759"/>
<evidence type="ECO:0000259" key="5">
    <source>
        <dbReference type="Pfam" id="PF01494"/>
    </source>
</evidence>
<dbReference type="InParanoid" id="A0A316YQI4"/>
<dbReference type="Gene3D" id="3.50.50.60">
    <property type="entry name" value="FAD/NAD(P)-binding domain"/>
    <property type="match status" value="2"/>
</dbReference>
<feature type="domain" description="FAD-binding" evidence="5">
    <location>
        <begin position="369"/>
        <end position="429"/>
    </location>
</feature>
<evidence type="ECO:0000256" key="4">
    <source>
        <dbReference type="ARBA" id="ARBA00023002"/>
    </source>
</evidence>
<keyword evidence="4" id="KW-0560">Oxidoreductase</keyword>
<proteinExistence type="predicted"/>
<dbReference type="PRINTS" id="PR00420">
    <property type="entry name" value="RNGMNOXGNASE"/>
</dbReference>
<name>A0A316YQI4_9BASI</name>
<dbReference type="PANTHER" id="PTHR43004">
    <property type="entry name" value="TRK SYSTEM POTASSIUM UPTAKE PROTEIN"/>
    <property type="match status" value="1"/>
</dbReference>
<evidence type="ECO:0000313" key="6">
    <source>
        <dbReference type="EMBL" id="PWN91276.1"/>
    </source>
</evidence>
<sequence length="507" mass="55000">MSARLPEQVDVVIAGAGPAGTSLAASLLNKGVPSSRILVVERSTAPKPRNQSRALAIHARTLELLAAEIDDQDSPLTHTHARTDAQGNIQYGDAVGVSVDEPIERPCRSATHEIVRRGFLAMSMSMWERDMSKGKIMGVDMSGLPSRFRHVTSLGQIYTEEIIAARFETLGGQIHKGWSVEDVTVSRDEAEAQRPVTVTLTNEDGVEAKVKCCLIVGADGSHSVVREKAGIAFEGGRWNETFLNADVVVRDPAWPFSQASGERNGRRGGMNVVSEDGALMVIPLAGGGLRLAAVTGLEEIDRSIEDARRRSTKQTTSDVLVDDNQKQDRGGHLVETIDLGADKVQTVLDLLGPSVEADAETKEKPSDITKIVWTSAYHVAHRIASEMFKAEARTVVIGDACHTHSPMGGQGLNAGVTDALQLSQILAPAILNNNLASVKDYPRIEDDLSVWSVQRRKKVQAIAGRADAMHRAARMRGKWFNWIRISLFRLVGNFLGRKMAKVVAGFD</sequence>
<dbReference type="Gene3D" id="3.30.9.10">
    <property type="entry name" value="D-Amino Acid Oxidase, subunit A, domain 2"/>
    <property type="match status" value="1"/>
</dbReference>
<dbReference type="InterPro" id="IPR036188">
    <property type="entry name" value="FAD/NAD-bd_sf"/>
</dbReference>
<keyword evidence="2" id="KW-0285">Flavoprotein</keyword>
<comment type="cofactor">
    <cofactor evidence="1">
        <name>FAD</name>
        <dbReference type="ChEBI" id="CHEBI:57692"/>
    </cofactor>
</comment>
<dbReference type="PANTHER" id="PTHR43004:SF19">
    <property type="entry name" value="BINDING MONOOXYGENASE, PUTATIVE (JCVI)-RELATED"/>
    <property type="match status" value="1"/>
</dbReference>